<sequence length="133" mass="14578">MNSEPSAATVVSEMIGQFLSKIITGDSFRLEKVPPISPPEKFTVGVNYALLELQSKFHSARQNIGETVESYAYRVKQLVSKAFPEDTSEAKDRRAVERFVGVSGASVKKALITKLPKSLSEAFALAGETERLQ</sequence>
<gene>
    <name evidence="1" type="ORF">ECPE_LOCUS11128</name>
</gene>
<accession>A0A183AVZ3</accession>
<dbReference type="WBParaSite" id="ECPE_0001116201-mRNA-1">
    <property type="protein sequence ID" value="ECPE_0001116201-mRNA-1"/>
    <property type="gene ID" value="ECPE_0001116201"/>
</dbReference>
<evidence type="ECO:0000313" key="3">
    <source>
        <dbReference type="WBParaSite" id="ECPE_0001116201-mRNA-1"/>
    </source>
</evidence>
<dbReference type="OrthoDB" id="10092646at2759"/>
<dbReference type="Proteomes" id="UP000272942">
    <property type="component" value="Unassembled WGS sequence"/>
</dbReference>
<protein>
    <submittedName>
        <fullName evidence="3">Retrotrans_gag domain-containing protein</fullName>
    </submittedName>
</protein>
<organism evidence="3">
    <name type="scientific">Echinostoma caproni</name>
    <dbReference type="NCBI Taxonomy" id="27848"/>
    <lineage>
        <taxon>Eukaryota</taxon>
        <taxon>Metazoa</taxon>
        <taxon>Spiralia</taxon>
        <taxon>Lophotrochozoa</taxon>
        <taxon>Platyhelminthes</taxon>
        <taxon>Trematoda</taxon>
        <taxon>Digenea</taxon>
        <taxon>Plagiorchiida</taxon>
        <taxon>Echinostomata</taxon>
        <taxon>Echinostomatoidea</taxon>
        <taxon>Echinostomatidae</taxon>
        <taxon>Echinostoma</taxon>
    </lineage>
</organism>
<reference evidence="1 2" key="2">
    <citation type="submission" date="2018-11" db="EMBL/GenBank/DDBJ databases">
        <authorList>
            <consortium name="Pathogen Informatics"/>
        </authorList>
    </citation>
    <scope>NUCLEOTIDE SEQUENCE [LARGE SCALE GENOMIC DNA]</scope>
    <source>
        <strain evidence="1 2">Egypt</strain>
    </source>
</reference>
<name>A0A183AVZ3_9TREM</name>
<keyword evidence="2" id="KW-1185">Reference proteome</keyword>
<reference evidence="3" key="1">
    <citation type="submission" date="2016-06" db="UniProtKB">
        <authorList>
            <consortium name="WormBaseParasite"/>
        </authorList>
    </citation>
    <scope>IDENTIFICATION</scope>
</reference>
<dbReference type="EMBL" id="UZAN01050257">
    <property type="protein sequence ID" value="VDP88096.1"/>
    <property type="molecule type" value="Genomic_DNA"/>
</dbReference>
<evidence type="ECO:0000313" key="2">
    <source>
        <dbReference type="Proteomes" id="UP000272942"/>
    </source>
</evidence>
<dbReference type="AlphaFoldDB" id="A0A183AVZ3"/>
<proteinExistence type="predicted"/>
<evidence type="ECO:0000313" key="1">
    <source>
        <dbReference type="EMBL" id="VDP88096.1"/>
    </source>
</evidence>